<protein>
    <recommendedName>
        <fullName evidence="3">Lipid-A-disaccharide synthase</fullName>
        <ecNumber evidence="2">2.4.1.182</ecNumber>
    </recommendedName>
</protein>
<comment type="function">
    <text evidence="1">Condensation of UDP-2,3-diacylglucosamine and 2,3-diacylglucosamine-1-phosphate to form lipid A disaccharide, a precursor of lipid A, a phosphorylated glycolipid that anchors the lipopolysaccharide to the outer membrane of the cell.</text>
</comment>
<dbReference type="EC" id="2.4.1.182" evidence="2"/>
<evidence type="ECO:0000313" key="11">
    <source>
        <dbReference type="Proteomes" id="UP001597361"/>
    </source>
</evidence>
<keyword evidence="8" id="KW-0443">Lipid metabolism</keyword>
<dbReference type="RefSeq" id="WP_376888042.1">
    <property type="nucleotide sequence ID" value="NZ_JBHUHR010000045.1"/>
</dbReference>
<gene>
    <name evidence="10" type="ORF">ACFSKL_18120</name>
</gene>
<name>A0ABW4VRD3_9BACT</name>
<accession>A0ABW4VRD3</accession>
<dbReference type="PANTHER" id="PTHR30372:SF4">
    <property type="entry name" value="LIPID-A-DISACCHARIDE SYNTHASE, MITOCHONDRIAL-RELATED"/>
    <property type="match status" value="1"/>
</dbReference>
<keyword evidence="5" id="KW-0441">Lipid A biosynthesis</keyword>
<evidence type="ECO:0000256" key="4">
    <source>
        <dbReference type="ARBA" id="ARBA00022516"/>
    </source>
</evidence>
<evidence type="ECO:0000256" key="5">
    <source>
        <dbReference type="ARBA" id="ARBA00022556"/>
    </source>
</evidence>
<organism evidence="10 11">
    <name type="scientific">Belliella marina</name>
    <dbReference type="NCBI Taxonomy" id="1644146"/>
    <lineage>
        <taxon>Bacteria</taxon>
        <taxon>Pseudomonadati</taxon>
        <taxon>Bacteroidota</taxon>
        <taxon>Cytophagia</taxon>
        <taxon>Cytophagales</taxon>
        <taxon>Cyclobacteriaceae</taxon>
        <taxon>Belliella</taxon>
    </lineage>
</organism>
<dbReference type="InterPro" id="IPR003835">
    <property type="entry name" value="Glyco_trans_19"/>
</dbReference>
<dbReference type="PANTHER" id="PTHR30372">
    <property type="entry name" value="LIPID-A-DISACCHARIDE SYNTHASE"/>
    <property type="match status" value="1"/>
</dbReference>
<evidence type="ECO:0000256" key="8">
    <source>
        <dbReference type="ARBA" id="ARBA00023098"/>
    </source>
</evidence>
<evidence type="ECO:0000256" key="3">
    <source>
        <dbReference type="ARBA" id="ARBA00020902"/>
    </source>
</evidence>
<evidence type="ECO:0000256" key="6">
    <source>
        <dbReference type="ARBA" id="ARBA00022676"/>
    </source>
</evidence>
<evidence type="ECO:0000256" key="2">
    <source>
        <dbReference type="ARBA" id="ARBA00012687"/>
    </source>
</evidence>
<dbReference type="EMBL" id="JBHUHR010000045">
    <property type="protein sequence ID" value="MFD2036726.1"/>
    <property type="molecule type" value="Genomic_DNA"/>
</dbReference>
<evidence type="ECO:0000256" key="9">
    <source>
        <dbReference type="ARBA" id="ARBA00048975"/>
    </source>
</evidence>
<comment type="caution">
    <text evidence="10">The sequence shown here is derived from an EMBL/GenBank/DDBJ whole genome shotgun (WGS) entry which is preliminary data.</text>
</comment>
<comment type="catalytic activity">
    <reaction evidence="9">
        <text>a lipid X + a UDP-2-N,3-O-bis[(3R)-3-hydroxyacyl]-alpha-D-glucosamine = a lipid A disaccharide + UDP + H(+)</text>
        <dbReference type="Rhea" id="RHEA:67828"/>
        <dbReference type="ChEBI" id="CHEBI:15378"/>
        <dbReference type="ChEBI" id="CHEBI:58223"/>
        <dbReference type="ChEBI" id="CHEBI:137748"/>
        <dbReference type="ChEBI" id="CHEBI:176338"/>
        <dbReference type="ChEBI" id="CHEBI:176343"/>
        <dbReference type="EC" id="2.4.1.182"/>
    </reaction>
</comment>
<keyword evidence="6" id="KW-0328">Glycosyltransferase</keyword>
<keyword evidence="4" id="KW-0444">Lipid biosynthesis</keyword>
<keyword evidence="11" id="KW-1185">Reference proteome</keyword>
<evidence type="ECO:0000256" key="1">
    <source>
        <dbReference type="ARBA" id="ARBA00002056"/>
    </source>
</evidence>
<dbReference type="Proteomes" id="UP001597361">
    <property type="component" value="Unassembled WGS sequence"/>
</dbReference>
<reference evidence="11" key="1">
    <citation type="journal article" date="2019" name="Int. J. Syst. Evol. Microbiol.">
        <title>The Global Catalogue of Microorganisms (GCM) 10K type strain sequencing project: providing services to taxonomists for standard genome sequencing and annotation.</title>
        <authorList>
            <consortium name="The Broad Institute Genomics Platform"/>
            <consortium name="The Broad Institute Genome Sequencing Center for Infectious Disease"/>
            <person name="Wu L."/>
            <person name="Ma J."/>
        </authorList>
    </citation>
    <scope>NUCLEOTIDE SEQUENCE [LARGE SCALE GENOMIC DNA]</scope>
    <source>
        <strain evidence="11">CGMCC 1.15180</strain>
    </source>
</reference>
<dbReference type="Pfam" id="PF02684">
    <property type="entry name" value="LpxB"/>
    <property type="match status" value="1"/>
</dbReference>
<sequence length="88" mass="9850">MSYTIAKNLIRVPYISLVNLIAGKEVVRELIQSDFNVENVAGELNKILVNTVYRGTMLQGYDEIKNKIGENQASETTAEMILKSLKGF</sequence>
<proteinExistence type="predicted"/>
<evidence type="ECO:0000313" key="10">
    <source>
        <dbReference type="EMBL" id="MFD2036726.1"/>
    </source>
</evidence>
<evidence type="ECO:0000256" key="7">
    <source>
        <dbReference type="ARBA" id="ARBA00022679"/>
    </source>
</evidence>
<keyword evidence="7" id="KW-0808">Transferase</keyword>